<proteinExistence type="inferred from homology"/>
<dbReference type="InterPro" id="IPR019405">
    <property type="entry name" value="Lactonase_7-beta_prop"/>
</dbReference>
<dbReference type="PANTHER" id="PTHR30344:SF1">
    <property type="entry name" value="6-PHOSPHOGLUCONOLACTONASE"/>
    <property type="match status" value="1"/>
</dbReference>
<dbReference type="Pfam" id="PF10282">
    <property type="entry name" value="Lactonase"/>
    <property type="match status" value="1"/>
</dbReference>
<protein>
    <submittedName>
        <fullName evidence="3">Lactonase family protein</fullName>
    </submittedName>
</protein>
<accession>A0ABX1DC43</accession>
<keyword evidence="4" id="KW-1185">Reference proteome</keyword>
<evidence type="ECO:0000256" key="2">
    <source>
        <dbReference type="ARBA" id="ARBA00022526"/>
    </source>
</evidence>
<evidence type="ECO:0000256" key="1">
    <source>
        <dbReference type="ARBA" id="ARBA00005564"/>
    </source>
</evidence>
<dbReference type="PANTHER" id="PTHR30344">
    <property type="entry name" value="6-PHOSPHOGLUCONOLACTONASE-RELATED"/>
    <property type="match status" value="1"/>
</dbReference>
<comment type="similarity">
    <text evidence="1">Belongs to the cycloisomerase 2 family.</text>
</comment>
<organism evidence="3 4">
    <name type="scientific">Tamlana crocina</name>
    <dbReference type="NCBI Taxonomy" id="393006"/>
    <lineage>
        <taxon>Bacteria</taxon>
        <taxon>Pseudomonadati</taxon>
        <taxon>Bacteroidota</taxon>
        <taxon>Flavobacteriia</taxon>
        <taxon>Flavobacteriales</taxon>
        <taxon>Flavobacteriaceae</taxon>
        <taxon>Tamlana</taxon>
    </lineage>
</organism>
<sequence length="357" mass="40244">MQTTFSLAFTFLWSIVFYAQNIPLYVGTFTNEDAQGIYQYQFNTATGEISNEILAIEIENPNFLTYSPDRKFMYSVNRSKDKSKPDYVAAYKINSDGTFTLINTQDSHGAAPCHIAMNAAGTKIVVSNYNGGTVSLYNVNDDGSLSQASQVFDHNTENEKSHAHSAQFFNDELFVADLGRNAVYQYQLKNKEYKLAKPKIVEMLGNPGPRHFSISKNGKFIYIINEYGSSITTAKRTKDGFKEVDFDTTLSDDYKGKNSCADIHPSPDERFLYGSNRGENSIAVFRRNNRNGKIKKIQNISVEGDWPRNFTLDPNGNFLLVANRRSNNISVFKIDKNTGLLTFLHDTKSPTPVHLLF</sequence>
<evidence type="ECO:0000313" key="4">
    <source>
        <dbReference type="Proteomes" id="UP000760545"/>
    </source>
</evidence>
<dbReference type="InterPro" id="IPR011048">
    <property type="entry name" value="Haem_d1_sf"/>
</dbReference>
<dbReference type="Proteomes" id="UP000760545">
    <property type="component" value="Unassembled WGS sequence"/>
</dbReference>
<name>A0ABX1DC43_9FLAO</name>
<dbReference type="RefSeq" id="WP_167917106.1">
    <property type="nucleotide sequence ID" value="NZ_JAAVJS010000005.1"/>
</dbReference>
<dbReference type="InterPro" id="IPR050282">
    <property type="entry name" value="Cycloisomerase_2"/>
</dbReference>
<dbReference type="EMBL" id="JAAVJS010000005">
    <property type="protein sequence ID" value="NJX14872.1"/>
    <property type="molecule type" value="Genomic_DNA"/>
</dbReference>
<reference evidence="3 4" key="1">
    <citation type="submission" date="2020-03" db="EMBL/GenBank/DDBJ databases">
        <title>Tamlana sp. nov, isolated from XXX.</title>
        <authorList>
            <person name="Cao W.R."/>
        </authorList>
    </citation>
    <scope>NUCLEOTIDE SEQUENCE [LARGE SCALE GENOMIC DNA]</scope>
    <source>
        <strain evidence="3 4">HST1-43</strain>
    </source>
</reference>
<keyword evidence="2" id="KW-0313">Glucose metabolism</keyword>
<comment type="caution">
    <text evidence="3">The sequence shown here is derived from an EMBL/GenBank/DDBJ whole genome shotgun (WGS) entry which is preliminary data.</text>
</comment>
<dbReference type="SUPFAM" id="SSF51004">
    <property type="entry name" value="C-terminal (heme d1) domain of cytochrome cd1-nitrite reductase"/>
    <property type="match status" value="1"/>
</dbReference>
<gene>
    <name evidence="3" type="ORF">HC176_05170</name>
</gene>
<dbReference type="InterPro" id="IPR015943">
    <property type="entry name" value="WD40/YVTN_repeat-like_dom_sf"/>
</dbReference>
<evidence type="ECO:0000313" key="3">
    <source>
        <dbReference type="EMBL" id="NJX14872.1"/>
    </source>
</evidence>
<keyword evidence="2" id="KW-0119">Carbohydrate metabolism</keyword>
<dbReference type="Gene3D" id="2.130.10.10">
    <property type="entry name" value="YVTN repeat-like/Quinoprotein amine dehydrogenase"/>
    <property type="match status" value="1"/>
</dbReference>